<protein>
    <recommendedName>
        <fullName evidence="2">RNA 2',3'-cyclic phosphodiesterase</fullName>
        <shortName evidence="2">RNA 2',3'-CPDase</shortName>
        <ecNumber evidence="2">3.1.4.58</ecNumber>
    </recommendedName>
</protein>
<accession>A0A7R7FRR9</accession>
<dbReference type="SUPFAM" id="SSF55144">
    <property type="entry name" value="LigT-like"/>
    <property type="match status" value="1"/>
</dbReference>
<dbReference type="Gene3D" id="3.90.1140.10">
    <property type="entry name" value="Cyclic phosphodiesterase"/>
    <property type="match status" value="1"/>
</dbReference>
<proteinExistence type="inferred from homology"/>
<dbReference type="AlphaFoldDB" id="A0A7R7FRR9"/>
<evidence type="ECO:0000256" key="1">
    <source>
        <dbReference type="ARBA" id="ARBA00022801"/>
    </source>
</evidence>
<keyword evidence="4" id="KW-1185">Reference proteome</keyword>
<dbReference type="GO" id="GO:0016874">
    <property type="term" value="F:ligase activity"/>
    <property type="evidence" value="ECO:0007669"/>
    <property type="project" value="UniProtKB-KW"/>
</dbReference>
<feature type="short sequence motif" description="HXTX 1" evidence="2">
    <location>
        <begin position="52"/>
        <end position="55"/>
    </location>
</feature>
<feature type="active site" description="Proton donor" evidence="2">
    <location>
        <position position="52"/>
    </location>
</feature>
<evidence type="ECO:0000313" key="4">
    <source>
        <dbReference type="Proteomes" id="UP000515472"/>
    </source>
</evidence>
<keyword evidence="1 2" id="KW-0378">Hydrolase</keyword>
<reference evidence="3 4" key="1">
    <citation type="submission" date="2020-06" db="EMBL/GenBank/DDBJ databases">
        <title>Interaction of electrochemicaly active bacteria, Geobacter bremensis R4 on different carbon anode.</title>
        <authorList>
            <person name="Meng L."/>
            <person name="Yoshida N."/>
        </authorList>
    </citation>
    <scope>NUCLEOTIDE SEQUENCE [LARGE SCALE GENOMIC DNA]</scope>
    <source>
        <strain evidence="3 4">R4</strain>
    </source>
</reference>
<dbReference type="HAMAP" id="MF_01940">
    <property type="entry name" value="RNA_CPDase"/>
    <property type="match status" value="1"/>
</dbReference>
<organism evidence="3 4">
    <name type="scientific">Citrifermentans bremense</name>
    <dbReference type="NCBI Taxonomy" id="60035"/>
    <lineage>
        <taxon>Bacteria</taxon>
        <taxon>Pseudomonadati</taxon>
        <taxon>Thermodesulfobacteriota</taxon>
        <taxon>Desulfuromonadia</taxon>
        <taxon>Geobacterales</taxon>
        <taxon>Geobacteraceae</taxon>
        <taxon>Citrifermentans</taxon>
    </lineage>
</organism>
<evidence type="ECO:0000256" key="2">
    <source>
        <dbReference type="HAMAP-Rule" id="MF_01940"/>
    </source>
</evidence>
<feature type="short sequence motif" description="HXTX 2" evidence="2">
    <location>
        <begin position="136"/>
        <end position="139"/>
    </location>
</feature>
<sequence>MRSQILILHFHEEVTLPRLFVAIDLPEEIKASLSQLSCAVPGARWVSPSEIHLTLRFIGDVEPQTVAKIKKALSGIQFTSFHLRVAGVGHFPPRGLPRVLWLGLEPRPELMELQQRIESALLQAGVPPEERPFSPHITLARLKATPPAAVASFESLHRALDYPPFPVREYILYSSVLTPKGAIHRKEEIYRCSGEAASPSR</sequence>
<feature type="active site" description="Proton acceptor" evidence="2">
    <location>
        <position position="136"/>
    </location>
</feature>
<keyword evidence="3" id="KW-0436">Ligase</keyword>
<dbReference type="PANTHER" id="PTHR35561">
    <property type="entry name" value="RNA 2',3'-CYCLIC PHOSPHODIESTERASE"/>
    <property type="match status" value="1"/>
</dbReference>
<dbReference type="GO" id="GO:0004113">
    <property type="term" value="F:2',3'-cyclic-nucleotide 3'-phosphodiesterase activity"/>
    <property type="evidence" value="ECO:0007669"/>
    <property type="project" value="InterPro"/>
</dbReference>
<comment type="function">
    <text evidence="2">Hydrolyzes RNA 2',3'-cyclic phosphodiester to an RNA 2'-phosphomonoester.</text>
</comment>
<evidence type="ECO:0000313" key="3">
    <source>
        <dbReference type="EMBL" id="BCO11127.1"/>
    </source>
</evidence>
<dbReference type="EMBL" id="AP023213">
    <property type="protein sequence ID" value="BCO11127.1"/>
    <property type="molecule type" value="Genomic_DNA"/>
</dbReference>
<name>A0A7R7FRR9_9BACT</name>
<dbReference type="EC" id="3.1.4.58" evidence="2"/>
<gene>
    <name evidence="3" type="ORF">GEOBRER4_n0107</name>
</gene>
<dbReference type="PANTHER" id="PTHR35561:SF1">
    <property type="entry name" value="RNA 2',3'-CYCLIC PHOSPHODIESTERASE"/>
    <property type="match status" value="1"/>
</dbReference>
<dbReference type="GO" id="GO:0008664">
    <property type="term" value="F:RNA 2',3'-cyclic 3'-phosphodiesterase activity"/>
    <property type="evidence" value="ECO:0007669"/>
    <property type="project" value="UniProtKB-EC"/>
</dbReference>
<comment type="similarity">
    <text evidence="2">Belongs to the 2H phosphoesterase superfamily. ThpR family.</text>
</comment>
<dbReference type="Pfam" id="PF13563">
    <property type="entry name" value="2_5_RNA_ligase2"/>
    <property type="match status" value="1"/>
</dbReference>
<dbReference type="InterPro" id="IPR009097">
    <property type="entry name" value="Cyclic_Pdiesterase"/>
</dbReference>
<dbReference type="Proteomes" id="UP000515472">
    <property type="component" value="Chromosome"/>
</dbReference>
<dbReference type="InterPro" id="IPR004175">
    <property type="entry name" value="RNA_CPDase"/>
</dbReference>
<comment type="catalytic activity">
    <reaction evidence="2">
        <text>a 3'-end 2',3'-cyclophospho-ribonucleotide-RNA + H2O = a 3'-end 2'-phospho-ribonucleotide-RNA + H(+)</text>
        <dbReference type="Rhea" id="RHEA:11828"/>
        <dbReference type="Rhea" id="RHEA-COMP:10464"/>
        <dbReference type="Rhea" id="RHEA-COMP:17353"/>
        <dbReference type="ChEBI" id="CHEBI:15377"/>
        <dbReference type="ChEBI" id="CHEBI:15378"/>
        <dbReference type="ChEBI" id="CHEBI:83064"/>
        <dbReference type="ChEBI" id="CHEBI:173113"/>
        <dbReference type="EC" id="3.1.4.58"/>
    </reaction>
</comment>
<dbReference type="NCBIfam" id="TIGR02258">
    <property type="entry name" value="2_5_ligase"/>
    <property type="match status" value="1"/>
</dbReference>